<keyword evidence="6" id="KW-0560">Oxidoreductase</keyword>
<dbReference type="AlphaFoldDB" id="A0A975GP77"/>
<keyword evidence="3" id="KW-0004">4Fe-4S</keyword>
<evidence type="ECO:0000259" key="9">
    <source>
        <dbReference type="PROSITE" id="PS51379"/>
    </source>
</evidence>
<dbReference type="PROSITE" id="PS51379">
    <property type="entry name" value="4FE4S_FER_2"/>
    <property type="match status" value="2"/>
</dbReference>
<evidence type="ECO:0000256" key="1">
    <source>
        <dbReference type="ARBA" id="ARBA00001974"/>
    </source>
</evidence>
<dbReference type="Pfam" id="PF07992">
    <property type="entry name" value="Pyr_redox_2"/>
    <property type="match status" value="2"/>
</dbReference>
<dbReference type="Gene3D" id="3.50.50.60">
    <property type="entry name" value="FAD/NAD(P)-binding domain"/>
    <property type="match status" value="2"/>
</dbReference>
<evidence type="ECO:0000256" key="7">
    <source>
        <dbReference type="ARBA" id="ARBA00023004"/>
    </source>
</evidence>
<keyword evidence="11" id="KW-1185">Reference proteome</keyword>
<evidence type="ECO:0000313" key="10">
    <source>
        <dbReference type="EMBL" id="QTA87628.1"/>
    </source>
</evidence>
<dbReference type="Gene3D" id="3.40.50.720">
    <property type="entry name" value="NAD(P)-binding Rossmann-like Domain"/>
    <property type="match status" value="1"/>
</dbReference>
<keyword evidence="8" id="KW-0411">Iron-sulfur</keyword>
<dbReference type="Gene3D" id="3.30.70.20">
    <property type="match status" value="1"/>
</dbReference>
<name>A0A975GP77_9BACT</name>
<feature type="domain" description="4Fe-4S ferredoxin-type" evidence="9">
    <location>
        <begin position="878"/>
        <end position="907"/>
    </location>
</feature>
<comment type="cofactor">
    <cofactor evidence="1">
        <name>FAD</name>
        <dbReference type="ChEBI" id="CHEBI:57692"/>
    </cofactor>
</comment>
<evidence type="ECO:0000256" key="4">
    <source>
        <dbReference type="ARBA" id="ARBA00022723"/>
    </source>
</evidence>
<proteinExistence type="inferred from homology"/>
<evidence type="ECO:0000313" key="11">
    <source>
        <dbReference type="Proteomes" id="UP000663722"/>
    </source>
</evidence>
<evidence type="ECO:0000256" key="5">
    <source>
        <dbReference type="ARBA" id="ARBA00022827"/>
    </source>
</evidence>
<dbReference type="GO" id="GO:0046872">
    <property type="term" value="F:metal ion binding"/>
    <property type="evidence" value="ECO:0007669"/>
    <property type="project" value="UniProtKB-KW"/>
</dbReference>
<gene>
    <name evidence="10" type="ORF">dnm_036620</name>
</gene>
<evidence type="ECO:0000256" key="2">
    <source>
        <dbReference type="ARBA" id="ARBA00006561"/>
    </source>
</evidence>
<dbReference type="Proteomes" id="UP000663722">
    <property type="component" value="Chromosome"/>
</dbReference>
<dbReference type="Pfam" id="PF13237">
    <property type="entry name" value="Fer4_10"/>
    <property type="match status" value="1"/>
</dbReference>
<dbReference type="PANTHER" id="PTHR43498">
    <property type="entry name" value="FERREDOXIN:COB-COM HETERODISULFIDE REDUCTASE SUBUNIT A"/>
    <property type="match status" value="1"/>
</dbReference>
<dbReference type="SUPFAM" id="SSF51971">
    <property type="entry name" value="Nucleotide-binding domain"/>
    <property type="match status" value="1"/>
</dbReference>
<dbReference type="GO" id="GO:0016491">
    <property type="term" value="F:oxidoreductase activity"/>
    <property type="evidence" value="ECO:0007669"/>
    <property type="project" value="UniProtKB-KW"/>
</dbReference>
<dbReference type="PROSITE" id="PS00198">
    <property type="entry name" value="4FE4S_FER_1"/>
    <property type="match status" value="2"/>
</dbReference>
<dbReference type="RefSeq" id="WP_207682737.1">
    <property type="nucleotide sequence ID" value="NZ_CP061800.1"/>
</dbReference>
<comment type="similarity">
    <text evidence="2">Belongs to the HdrA family.</text>
</comment>
<dbReference type="KEGG" id="dmm:dnm_036620"/>
<dbReference type="SUPFAM" id="SSF54862">
    <property type="entry name" value="4Fe-4S ferredoxins"/>
    <property type="match status" value="1"/>
</dbReference>
<sequence length="953" mass="104610">MAKKSGSVMVVGAGVAGMQASLDLANSDYNVYLVDKSPTIGGMMSRLPCIGFRGVECQRNMSADNGAAPRSEDSFPTNDCAMCMFSHRLNDVGGHKNINVITTSEIRNIEGELGNFDVTLVDYSDDEKESKVQVGSVILSSGSQTFDPSALDFLGYQYPNVVTGEEFERLINESEPGTGRLMRPSDKQEPKKIAWMQCVGSRDINRGGNGYCSSVCCLYAIKEVSLVKERMGADLDCAVFNMDIRTFGKDYEKFYNNVRCQDGVRFMKARIHTISEDPETGDLNVRYMDEAGTVLDETFSMVVLSTGLEIPKASVELANRLGIELNHYNFVKTDPFQPVQSSRPGIYICGLFQGPKDIPESVTEASAAACLAGTDIVESRGDDLEKVEFPEEIDVSGQEPRIGVFVCNCGVNIGGVVDVNSVQEYASTLPNVVFTDSNLFTCSDETRDRIKEMIIEHKLNRVVVASCTLENRGEMFMETLASCGLNKYLLEMANIRNQAAWVHANAPDMATQKAKDIVRMSVARAANLNPLQEKIIPVSKHALIIGGGIAGMNAALSLGKQGFDVVLLEKDAQLGGFARKLHHTIEGKDIRAYVEELVSEVNANDKIQVMTEARIIGSKGFQGNFVTQVAVGSGDDMHNIEHGVTIVATGASEYQPKEFLYGEDERVLTQVELSDRLEEKGASDIESVVMIQCVGSRNEEHENCSRICCQSAVKNAIHIKKLNPDARVYVLYRDIRTYGLLEDYYTEARRRGVIFIRFDRETPPELKKTSEGLVVKIKDPVLQRELEISTDLVTLSAGVVANDTAEISRIMKLDRDSEGFFTEAHIKLRPVDMLNEGIFVCGTAHGPKLISESIAQAQAAASRATTFLAKDVIRLSAVTAKVDTDHCVKCLTCVRSCPFDVPVFNEEENCIEISETLCQGCGICASVCPRQTIQLSFYEDNQVTCKIDALLAG</sequence>
<dbReference type="InterPro" id="IPR039650">
    <property type="entry name" value="HdrA-like"/>
</dbReference>
<dbReference type="InterPro" id="IPR023753">
    <property type="entry name" value="FAD/NAD-binding_dom"/>
</dbReference>
<reference evidence="10" key="1">
    <citation type="journal article" date="2021" name="Microb. Physiol.">
        <title>Proteogenomic Insights into the Physiology of Marine, Sulfate-Reducing, Filamentous Desulfonema limicola and Desulfonema magnum.</title>
        <authorList>
            <person name="Schnaars V."/>
            <person name="Wohlbrand L."/>
            <person name="Scheve S."/>
            <person name="Hinrichs C."/>
            <person name="Reinhardt R."/>
            <person name="Rabus R."/>
        </authorList>
    </citation>
    <scope>NUCLEOTIDE SEQUENCE</scope>
    <source>
        <strain evidence="10">4be13</strain>
    </source>
</reference>
<dbReference type="PANTHER" id="PTHR43498:SF1">
    <property type="entry name" value="COB--COM HETERODISULFIDE REDUCTASE IRON-SULFUR SUBUNIT A"/>
    <property type="match status" value="1"/>
</dbReference>
<dbReference type="PRINTS" id="PR00419">
    <property type="entry name" value="ADXRDTASE"/>
</dbReference>
<dbReference type="InterPro" id="IPR036188">
    <property type="entry name" value="FAD/NAD-bd_sf"/>
</dbReference>
<keyword evidence="5" id="KW-0285">Flavoprotein</keyword>
<dbReference type="InterPro" id="IPR017900">
    <property type="entry name" value="4Fe4S_Fe_S_CS"/>
</dbReference>
<dbReference type="GO" id="GO:0051539">
    <property type="term" value="F:4 iron, 4 sulfur cluster binding"/>
    <property type="evidence" value="ECO:0007669"/>
    <property type="project" value="UniProtKB-KW"/>
</dbReference>
<dbReference type="EMBL" id="CP061800">
    <property type="protein sequence ID" value="QTA87628.1"/>
    <property type="molecule type" value="Genomic_DNA"/>
</dbReference>
<keyword evidence="5" id="KW-0274">FAD</keyword>
<dbReference type="SUPFAM" id="SSF51905">
    <property type="entry name" value="FAD/NAD(P)-binding domain"/>
    <property type="match status" value="1"/>
</dbReference>
<evidence type="ECO:0000256" key="3">
    <source>
        <dbReference type="ARBA" id="ARBA00022485"/>
    </source>
</evidence>
<keyword evidence="4" id="KW-0479">Metal-binding</keyword>
<evidence type="ECO:0000256" key="8">
    <source>
        <dbReference type="ARBA" id="ARBA00023014"/>
    </source>
</evidence>
<dbReference type="InterPro" id="IPR017896">
    <property type="entry name" value="4Fe4S_Fe-S-bd"/>
</dbReference>
<organism evidence="10 11">
    <name type="scientific">Desulfonema magnum</name>
    <dbReference type="NCBI Taxonomy" id="45655"/>
    <lineage>
        <taxon>Bacteria</taxon>
        <taxon>Pseudomonadati</taxon>
        <taxon>Thermodesulfobacteriota</taxon>
        <taxon>Desulfobacteria</taxon>
        <taxon>Desulfobacterales</taxon>
        <taxon>Desulfococcaceae</taxon>
        <taxon>Desulfonema</taxon>
    </lineage>
</organism>
<feature type="domain" description="4Fe-4S ferredoxin-type" evidence="9">
    <location>
        <begin position="909"/>
        <end position="938"/>
    </location>
</feature>
<accession>A0A975GP77</accession>
<keyword evidence="7" id="KW-0408">Iron</keyword>
<evidence type="ECO:0000256" key="6">
    <source>
        <dbReference type="ARBA" id="ARBA00023002"/>
    </source>
</evidence>
<protein>
    <submittedName>
        <fullName evidence="10">4Fe-4S dicluster domain-containing protein</fullName>
    </submittedName>
</protein>